<proteinExistence type="predicted"/>
<dbReference type="AlphaFoldDB" id="A0A6A4H170"/>
<gene>
    <name evidence="2" type="ORF">BT96DRAFT_1001648</name>
</gene>
<dbReference type="Proteomes" id="UP000799118">
    <property type="component" value="Unassembled WGS sequence"/>
</dbReference>
<feature type="compositionally biased region" description="Low complexity" evidence="1">
    <location>
        <begin position="1"/>
        <end position="13"/>
    </location>
</feature>
<feature type="compositionally biased region" description="Polar residues" evidence="1">
    <location>
        <begin position="21"/>
        <end position="30"/>
    </location>
</feature>
<evidence type="ECO:0000313" key="2">
    <source>
        <dbReference type="EMBL" id="KAE9391085.1"/>
    </source>
</evidence>
<evidence type="ECO:0000313" key="3">
    <source>
        <dbReference type="Proteomes" id="UP000799118"/>
    </source>
</evidence>
<dbReference type="EMBL" id="ML769636">
    <property type="protein sequence ID" value="KAE9391085.1"/>
    <property type="molecule type" value="Genomic_DNA"/>
</dbReference>
<name>A0A6A4H170_9AGAR</name>
<organism evidence="2 3">
    <name type="scientific">Gymnopus androsaceus JB14</name>
    <dbReference type="NCBI Taxonomy" id="1447944"/>
    <lineage>
        <taxon>Eukaryota</taxon>
        <taxon>Fungi</taxon>
        <taxon>Dikarya</taxon>
        <taxon>Basidiomycota</taxon>
        <taxon>Agaricomycotina</taxon>
        <taxon>Agaricomycetes</taxon>
        <taxon>Agaricomycetidae</taxon>
        <taxon>Agaricales</taxon>
        <taxon>Marasmiineae</taxon>
        <taxon>Omphalotaceae</taxon>
        <taxon>Gymnopus</taxon>
    </lineage>
</organism>
<evidence type="ECO:0000256" key="1">
    <source>
        <dbReference type="SAM" id="MobiDB-lite"/>
    </source>
</evidence>
<sequence length="69" mass="6842">MSSSNGSISNGTTTPPPTLVATLSSLNGASTPPPSYLAVTKQNGTASNTSKVSTKTSHSSTTSEVSIKS</sequence>
<dbReference type="OrthoDB" id="3131394at2759"/>
<protein>
    <submittedName>
        <fullName evidence="2">Uncharacterized protein</fullName>
    </submittedName>
</protein>
<reference evidence="2" key="1">
    <citation type="journal article" date="2019" name="Environ. Microbiol.">
        <title>Fungal ecological strategies reflected in gene transcription - a case study of two litter decomposers.</title>
        <authorList>
            <person name="Barbi F."/>
            <person name="Kohler A."/>
            <person name="Barry K."/>
            <person name="Baskaran P."/>
            <person name="Daum C."/>
            <person name="Fauchery L."/>
            <person name="Ihrmark K."/>
            <person name="Kuo A."/>
            <person name="LaButti K."/>
            <person name="Lipzen A."/>
            <person name="Morin E."/>
            <person name="Grigoriev I.V."/>
            <person name="Henrissat B."/>
            <person name="Lindahl B."/>
            <person name="Martin F."/>
        </authorList>
    </citation>
    <scope>NUCLEOTIDE SEQUENCE</scope>
    <source>
        <strain evidence="2">JB14</strain>
    </source>
</reference>
<accession>A0A6A4H170</accession>
<feature type="region of interest" description="Disordered" evidence="1">
    <location>
        <begin position="1"/>
        <end position="69"/>
    </location>
</feature>
<feature type="compositionally biased region" description="Low complexity" evidence="1">
    <location>
        <begin position="45"/>
        <end position="69"/>
    </location>
</feature>
<keyword evidence="3" id="KW-1185">Reference proteome</keyword>